<evidence type="ECO:0000313" key="2">
    <source>
        <dbReference type="EMBL" id="MFD2611790.1"/>
    </source>
</evidence>
<proteinExistence type="predicted"/>
<dbReference type="EMBL" id="JBHUME010000005">
    <property type="protein sequence ID" value="MFD2611790.1"/>
    <property type="molecule type" value="Genomic_DNA"/>
</dbReference>
<dbReference type="InterPro" id="IPR025453">
    <property type="entry name" value="DUF4309"/>
</dbReference>
<feature type="compositionally biased region" description="Polar residues" evidence="1">
    <location>
        <begin position="66"/>
        <end position="83"/>
    </location>
</feature>
<organism evidence="2 3">
    <name type="scientific">Paenibacillus gansuensis</name>
    <dbReference type="NCBI Taxonomy" id="306542"/>
    <lineage>
        <taxon>Bacteria</taxon>
        <taxon>Bacillati</taxon>
        <taxon>Bacillota</taxon>
        <taxon>Bacilli</taxon>
        <taxon>Bacillales</taxon>
        <taxon>Paenibacillaceae</taxon>
        <taxon>Paenibacillus</taxon>
    </lineage>
</organism>
<evidence type="ECO:0000256" key="1">
    <source>
        <dbReference type="SAM" id="MobiDB-lite"/>
    </source>
</evidence>
<protein>
    <submittedName>
        <fullName evidence="2">YjgB family protein</fullName>
    </submittedName>
</protein>
<name>A0ABW5P974_9BACL</name>
<comment type="caution">
    <text evidence="2">The sequence shown here is derived from an EMBL/GenBank/DDBJ whole genome shotgun (WGS) entry which is preliminary data.</text>
</comment>
<gene>
    <name evidence="2" type="ORF">ACFSUF_05060</name>
</gene>
<keyword evidence="3" id="KW-1185">Reference proteome</keyword>
<accession>A0ABW5P974</accession>
<dbReference type="Proteomes" id="UP001597541">
    <property type="component" value="Unassembled WGS sequence"/>
</dbReference>
<dbReference type="RefSeq" id="WP_377600772.1">
    <property type="nucleotide sequence ID" value="NZ_JBHUME010000005.1"/>
</dbReference>
<sequence length="224" mass="23791">MLIACAFLWTACGGSGGSPGNSSSDQKPIPDTASPPSNTSGAGTTEPSVPDNTDQSGTSPAPAPQQGHTAHHQTAPSGTDSTRNVIMRIYKDAQKGKANGIQFTAHASHIDEITAKWGEPDSTDRAGKGFYAVYKKRQAVFGYNKGGQIFDVRSLSPKLHSITASQIKEALGEPAEVRKTGNDRIYVYRVNKQYELKFVIPSASGKVDHISVFSPKDAVNQMAG</sequence>
<feature type="compositionally biased region" description="Polar residues" evidence="1">
    <location>
        <begin position="34"/>
        <end position="59"/>
    </location>
</feature>
<feature type="region of interest" description="Disordered" evidence="1">
    <location>
        <begin position="14"/>
        <end position="83"/>
    </location>
</feature>
<dbReference type="Pfam" id="PF14172">
    <property type="entry name" value="DUF4309"/>
    <property type="match status" value="1"/>
</dbReference>
<reference evidence="3" key="1">
    <citation type="journal article" date="2019" name="Int. J. Syst. Evol. Microbiol.">
        <title>The Global Catalogue of Microorganisms (GCM) 10K type strain sequencing project: providing services to taxonomists for standard genome sequencing and annotation.</title>
        <authorList>
            <consortium name="The Broad Institute Genomics Platform"/>
            <consortium name="The Broad Institute Genome Sequencing Center for Infectious Disease"/>
            <person name="Wu L."/>
            <person name="Ma J."/>
        </authorList>
    </citation>
    <scope>NUCLEOTIDE SEQUENCE [LARGE SCALE GENOMIC DNA]</scope>
    <source>
        <strain evidence="3">KCTC 3950</strain>
    </source>
</reference>
<evidence type="ECO:0000313" key="3">
    <source>
        <dbReference type="Proteomes" id="UP001597541"/>
    </source>
</evidence>